<sequence length="142" mass="13768">MVVPSSTKRYLRVNYTVAGTGTAGTVTASLLLGPDGYRAYPAGSPTPDFSAVTNISVEGVSVSPTTASVAVGATVALTASVSPSDASNAAITASSSNTAVATVTRSGNTITVKGVAAGTATITVTTEDGGYTATSTITVTAS</sequence>
<name>A0ABX0RSG9_9GAMM</name>
<dbReference type="Pfam" id="PF02368">
    <property type="entry name" value="Big_2"/>
    <property type="match status" value="1"/>
</dbReference>
<feature type="domain" description="BIG2" evidence="1">
    <location>
        <begin position="56"/>
        <end position="136"/>
    </location>
</feature>
<comment type="caution">
    <text evidence="2">The sequence shown here is derived from an EMBL/GenBank/DDBJ whole genome shotgun (WGS) entry which is preliminary data.</text>
</comment>
<reference evidence="2 3" key="1">
    <citation type="journal article" date="2019" name="bioRxiv">
        <title>Bacteria contribute to plant secondary compound degradation in a generalist herbivore system.</title>
        <authorList>
            <person name="Francoeur C.B."/>
            <person name="Khadempour L."/>
            <person name="Moreira-Soto R.D."/>
            <person name="Gotting K."/>
            <person name="Book A.J."/>
            <person name="Pinto-Tomas A.A."/>
            <person name="Keefover-Ring K."/>
            <person name="Currie C.R."/>
        </authorList>
    </citation>
    <scope>NUCLEOTIDE SEQUENCE [LARGE SCALE GENOMIC DNA]</scope>
    <source>
        <strain evidence="2">Al-1710</strain>
    </source>
</reference>
<dbReference type="SUPFAM" id="SSF49373">
    <property type="entry name" value="Invasin/intimin cell-adhesion fragments"/>
    <property type="match status" value="1"/>
</dbReference>
<dbReference type="InterPro" id="IPR008964">
    <property type="entry name" value="Invasin/intimin_cell_adhesion"/>
</dbReference>
<dbReference type="Gene3D" id="2.60.40.1080">
    <property type="match status" value="1"/>
</dbReference>
<dbReference type="SMART" id="SM00635">
    <property type="entry name" value="BID_2"/>
    <property type="match status" value="1"/>
</dbReference>
<dbReference type="EMBL" id="VWXC01000013">
    <property type="protein sequence ID" value="NIG20541.1"/>
    <property type="molecule type" value="Genomic_DNA"/>
</dbReference>
<keyword evidence="3" id="KW-1185">Reference proteome</keyword>
<gene>
    <name evidence="2" type="ORF">F3J37_17850</name>
</gene>
<organism evidence="2 3">
    <name type="scientific">Candidatus Pantoea communis</name>
    <dbReference type="NCBI Taxonomy" id="2608354"/>
    <lineage>
        <taxon>Bacteria</taxon>
        <taxon>Pseudomonadati</taxon>
        <taxon>Pseudomonadota</taxon>
        <taxon>Gammaproteobacteria</taxon>
        <taxon>Enterobacterales</taxon>
        <taxon>Erwiniaceae</taxon>
        <taxon>Pantoea</taxon>
    </lineage>
</organism>
<evidence type="ECO:0000259" key="1">
    <source>
        <dbReference type="SMART" id="SM00635"/>
    </source>
</evidence>
<accession>A0ABX0RSG9</accession>
<evidence type="ECO:0000313" key="3">
    <source>
        <dbReference type="Proteomes" id="UP001515780"/>
    </source>
</evidence>
<dbReference type="Gene3D" id="2.60.120.1110">
    <property type="match status" value="1"/>
</dbReference>
<dbReference type="InterPro" id="IPR003343">
    <property type="entry name" value="Big_2"/>
</dbReference>
<dbReference type="Proteomes" id="UP001515780">
    <property type="component" value="Unassembled WGS sequence"/>
</dbReference>
<proteinExistence type="predicted"/>
<evidence type="ECO:0000313" key="2">
    <source>
        <dbReference type="EMBL" id="NIG20541.1"/>
    </source>
</evidence>
<protein>
    <submittedName>
        <fullName evidence="2">Ig domain-containing protein</fullName>
    </submittedName>
</protein>